<name>A0A2T8KL82_9POAL</name>
<feature type="region of interest" description="Disordered" evidence="1">
    <location>
        <begin position="1"/>
        <end position="32"/>
    </location>
</feature>
<dbReference type="Proteomes" id="UP000243499">
    <property type="component" value="Chromosome 3"/>
</dbReference>
<evidence type="ECO:0000313" key="2">
    <source>
        <dbReference type="EMBL" id="PVH62921.1"/>
    </source>
</evidence>
<sequence length="140" mass="15081">MDLNENTWTNIPNNTASPSVRHHAKLQNSSPLVDSSVRISARLKEKNDGFKESSCTAKGSLACSATPPGLTLADIRAIGEKACMIAPGTLSEENLLMKTKNKSTIGEKLTPKKTISKKTVKGKKLKKTPDNDDSSKEAED</sequence>
<dbReference type="EMBL" id="CM008048">
    <property type="protein sequence ID" value="PVH62921.1"/>
    <property type="molecule type" value="Genomic_DNA"/>
</dbReference>
<gene>
    <name evidence="2" type="ORF">PAHAL_3G429900</name>
</gene>
<proteinExistence type="predicted"/>
<dbReference type="Gramene" id="PVH62921">
    <property type="protein sequence ID" value="PVH62921"/>
    <property type="gene ID" value="PAHAL_3G429900"/>
</dbReference>
<feature type="compositionally biased region" description="Basic residues" evidence="1">
    <location>
        <begin position="114"/>
        <end position="126"/>
    </location>
</feature>
<organism evidence="2">
    <name type="scientific">Panicum hallii</name>
    <dbReference type="NCBI Taxonomy" id="206008"/>
    <lineage>
        <taxon>Eukaryota</taxon>
        <taxon>Viridiplantae</taxon>
        <taxon>Streptophyta</taxon>
        <taxon>Embryophyta</taxon>
        <taxon>Tracheophyta</taxon>
        <taxon>Spermatophyta</taxon>
        <taxon>Magnoliopsida</taxon>
        <taxon>Liliopsida</taxon>
        <taxon>Poales</taxon>
        <taxon>Poaceae</taxon>
        <taxon>PACMAD clade</taxon>
        <taxon>Panicoideae</taxon>
        <taxon>Panicodae</taxon>
        <taxon>Paniceae</taxon>
        <taxon>Panicinae</taxon>
        <taxon>Panicum</taxon>
        <taxon>Panicum sect. Panicum</taxon>
    </lineage>
</organism>
<dbReference type="AlphaFoldDB" id="A0A2T8KL82"/>
<feature type="compositionally biased region" description="Polar residues" evidence="1">
    <location>
        <begin position="1"/>
        <end position="18"/>
    </location>
</feature>
<protein>
    <submittedName>
        <fullName evidence="2">Uncharacterized protein</fullName>
    </submittedName>
</protein>
<evidence type="ECO:0000256" key="1">
    <source>
        <dbReference type="SAM" id="MobiDB-lite"/>
    </source>
</evidence>
<dbReference type="PANTHER" id="PTHR33075">
    <property type="entry name" value="OS02G0499800 PROTEIN"/>
    <property type="match status" value="1"/>
</dbReference>
<accession>A0A2T8KL82</accession>
<reference evidence="2" key="1">
    <citation type="submission" date="2018-04" db="EMBL/GenBank/DDBJ databases">
        <title>WGS assembly of Panicum hallii.</title>
        <authorList>
            <person name="Lovell J."/>
            <person name="Jenkins J."/>
            <person name="Lowry D."/>
            <person name="Mamidi S."/>
            <person name="Sreedasyam A."/>
            <person name="Weng X."/>
            <person name="Barry K."/>
            <person name="Bonette J."/>
            <person name="Campitelli B."/>
            <person name="Daum C."/>
            <person name="Gordon S."/>
            <person name="Gould B."/>
            <person name="Lipzen A."/>
            <person name="Macqueen A."/>
            <person name="Palacio-Mejia J."/>
            <person name="Plott C."/>
            <person name="Shakirov E."/>
            <person name="Shu S."/>
            <person name="Yoshinaga Y."/>
            <person name="Zane M."/>
            <person name="Rokhsar D."/>
            <person name="Grimwood J."/>
            <person name="Schmutz J."/>
            <person name="Juenger T."/>
        </authorList>
    </citation>
    <scope>NUCLEOTIDE SEQUENCE [LARGE SCALE GENOMIC DNA]</scope>
    <source>
        <strain evidence="2">FIL2</strain>
    </source>
</reference>
<feature type="compositionally biased region" description="Basic and acidic residues" evidence="1">
    <location>
        <begin position="127"/>
        <end position="140"/>
    </location>
</feature>
<feature type="region of interest" description="Disordered" evidence="1">
    <location>
        <begin position="107"/>
        <end position="140"/>
    </location>
</feature>